<dbReference type="SMART" id="SM00320">
    <property type="entry name" value="WD40"/>
    <property type="match status" value="6"/>
</dbReference>
<evidence type="ECO:0000313" key="11">
    <source>
        <dbReference type="EMBL" id="CAL1538347.1"/>
    </source>
</evidence>
<evidence type="ECO:0000256" key="6">
    <source>
        <dbReference type="ARBA" id="ARBA00023163"/>
    </source>
</evidence>
<comment type="subcellular location">
    <subcellularLocation>
        <location evidence="1">Nucleus</location>
        <location evidence="1">Nucleolus</location>
    </subcellularLocation>
</comment>
<evidence type="ECO:0000256" key="9">
    <source>
        <dbReference type="SAM" id="MobiDB-lite"/>
    </source>
</evidence>
<keyword evidence="2" id="KW-0690">Ribosome biogenesis</keyword>
<feature type="repeat" description="WD" evidence="8">
    <location>
        <begin position="47"/>
        <end position="89"/>
    </location>
</feature>
<dbReference type="InterPro" id="IPR036322">
    <property type="entry name" value="WD40_repeat_dom_sf"/>
</dbReference>
<keyword evidence="7" id="KW-0539">Nucleus</keyword>
<dbReference type="PROSITE" id="PS50082">
    <property type="entry name" value="WD_REPEATS_2"/>
    <property type="match status" value="2"/>
</dbReference>
<feature type="repeat" description="WD" evidence="8">
    <location>
        <begin position="235"/>
        <end position="268"/>
    </location>
</feature>
<keyword evidence="6" id="KW-0804">Transcription</keyword>
<dbReference type="InterPro" id="IPR053826">
    <property type="entry name" value="WDR75"/>
</dbReference>
<dbReference type="Pfam" id="PF23869">
    <property type="entry name" value="Beta-prop_WDR75_1st"/>
    <property type="match status" value="1"/>
</dbReference>
<dbReference type="Gene3D" id="2.130.10.10">
    <property type="entry name" value="YVTN repeat-like/Quinoprotein amine dehydrogenase"/>
    <property type="match status" value="3"/>
</dbReference>
<feature type="domain" description="WD repeat-containing protein 75 second beta-propeller" evidence="10">
    <location>
        <begin position="341"/>
        <end position="642"/>
    </location>
</feature>
<feature type="compositionally biased region" description="Basic and acidic residues" evidence="9">
    <location>
        <begin position="787"/>
        <end position="804"/>
    </location>
</feature>
<dbReference type="GO" id="GO:0006364">
    <property type="term" value="P:rRNA processing"/>
    <property type="evidence" value="ECO:0007669"/>
    <property type="project" value="UniProtKB-KW"/>
</dbReference>
<name>A0AAV2HXU8_LYMST</name>
<accession>A0AAV2HXU8</accession>
<dbReference type="PANTHER" id="PTHR44215:SF1">
    <property type="entry name" value="WD REPEAT-CONTAINING PROTEIN 75"/>
    <property type="match status" value="1"/>
</dbReference>
<evidence type="ECO:0000313" key="12">
    <source>
        <dbReference type="Proteomes" id="UP001497497"/>
    </source>
</evidence>
<dbReference type="InterPro" id="IPR015943">
    <property type="entry name" value="WD40/YVTN_repeat-like_dom_sf"/>
</dbReference>
<keyword evidence="3" id="KW-0698">rRNA processing</keyword>
<evidence type="ECO:0000256" key="3">
    <source>
        <dbReference type="ARBA" id="ARBA00022552"/>
    </source>
</evidence>
<dbReference type="GO" id="GO:2000234">
    <property type="term" value="P:positive regulation of rRNA processing"/>
    <property type="evidence" value="ECO:0007669"/>
    <property type="project" value="TreeGrafter"/>
</dbReference>
<feature type="region of interest" description="Disordered" evidence="9">
    <location>
        <begin position="758"/>
        <end position="818"/>
    </location>
</feature>
<proteinExistence type="predicted"/>
<evidence type="ECO:0000256" key="1">
    <source>
        <dbReference type="ARBA" id="ARBA00004604"/>
    </source>
</evidence>
<dbReference type="GO" id="GO:0032040">
    <property type="term" value="C:small-subunit processome"/>
    <property type="evidence" value="ECO:0007669"/>
    <property type="project" value="InterPro"/>
</dbReference>
<keyword evidence="12" id="KW-1185">Reference proteome</keyword>
<evidence type="ECO:0000259" key="10">
    <source>
        <dbReference type="Pfam" id="PF23769"/>
    </source>
</evidence>
<comment type="caution">
    <text evidence="11">The sequence shown here is derived from an EMBL/GenBank/DDBJ whole genome shotgun (WGS) entry which is preliminary data.</text>
</comment>
<evidence type="ECO:0000256" key="8">
    <source>
        <dbReference type="PROSITE-ProRule" id="PRU00221"/>
    </source>
</evidence>
<dbReference type="GO" id="GO:0045943">
    <property type="term" value="P:positive regulation of transcription by RNA polymerase I"/>
    <property type="evidence" value="ECO:0007669"/>
    <property type="project" value="InterPro"/>
</dbReference>
<dbReference type="AlphaFoldDB" id="A0AAV2HXU8"/>
<dbReference type="GO" id="GO:0003723">
    <property type="term" value="F:RNA binding"/>
    <property type="evidence" value="ECO:0007669"/>
    <property type="project" value="InterPro"/>
</dbReference>
<evidence type="ECO:0000256" key="7">
    <source>
        <dbReference type="ARBA" id="ARBA00023242"/>
    </source>
</evidence>
<dbReference type="InterPro" id="IPR057644">
    <property type="entry name" value="Beta-prop_WDR75_2nd"/>
</dbReference>
<dbReference type="SUPFAM" id="SSF50978">
    <property type="entry name" value="WD40 repeat-like"/>
    <property type="match status" value="2"/>
</dbReference>
<dbReference type="EMBL" id="CAXITT010000295">
    <property type="protein sequence ID" value="CAL1538347.1"/>
    <property type="molecule type" value="Genomic_DNA"/>
</dbReference>
<sequence>MALVPSLQAGSQFGKYIFSHDSKYIFCCCGEIIKVFNTTNGELLHDLKGHSKVVTGLAINPSNVLQMLSCGQDGLLIYWDYLDGVRLKASNQHDLHLSLYGIVSINAEKKFIMMLAQTSEHNKTFCLMLWKKKSGAEFSKPKMLIQHCDGAHQLVSFGCSKEIVASGLKHELSIHSMKNTSTKIVSDNDRFNKFKSITCVACHPTEYSIATGLENGKILVWHNFYNEGQPLTSVMHWHALSVLSLEFTPDGSNLLSGGHECVLVRWQIGNHNQCDFKPRMGSPINQIAISPDGNFYATKHNDNVIQLLDIDLKIQQVYRGLTHCNFSSMYSKSPIPSGLNYDPRSRTLVTNGLPGHLQFYSLVMNRQIFNLDIVGQNFVSADSNDQNKYRTEVLCSAISDDGEWLATFEMWDDGFFSPDLRLKFWVYSPEVQTYSLNTTVEHPHDQKIISLLFRPQPPSQQSKKNPMLITVGADFCYKMWALVDDSDIYRSNTRWNCESVGFYRGLDVGCADFSVDGSTLAVGFKHLLTLWDPDSDVVRVTLSNALAEREDILHLKFGSCKSLHHLVCATKKSLISWDLLTLTILWKVDVEISSLVRDPSTDIMAYISNKKTLCFFRPSSAQLVYTQDNISASDIQDVIFVPDGRTKNIVDLGWPGSSQIYIYNSQQQLITLDLDIQKHENQNKIHIAQNLPENSLKSMMAEKLVRDLHVEDIKETMGSTKVGDDEFIAMLLHSNEPVLMHCEKYLSRLLVKKKQKRKIDGGTSLSDKDDSSSDEESASSSGSETEPANHDTPKKRIKKAKYENTEYSYNQTPKPIHDMDKILSKSSDWVKWCASLSLK</sequence>
<evidence type="ECO:0000256" key="4">
    <source>
        <dbReference type="ARBA" id="ARBA00022574"/>
    </source>
</evidence>
<dbReference type="Proteomes" id="UP001497497">
    <property type="component" value="Unassembled WGS sequence"/>
</dbReference>
<reference evidence="11 12" key="1">
    <citation type="submission" date="2024-04" db="EMBL/GenBank/DDBJ databases">
        <authorList>
            <consortium name="Genoscope - CEA"/>
            <person name="William W."/>
        </authorList>
    </citation>
    <scope>NUCLEOTIDE SEQUENCE [LARGE SCALE GENOMIC DNA]</scope>
</reference>
<protein>
    <recommendedName>
        <fullName evidence="10">WD repeat-containing protein 75 second beta-propeller domain-containing protein</fullName>
    </recommendedName>
</protein>
<dbReference type="InterPro" id="IPR001680">
    <property type="entry name" value="WD40_rpt"/>
</dbReference>
<organism evidence="11 12">
    <name type="scientific">Lymnaea stagnalis</name>
    <name type="common">Great pond snail</name>
    <name type="synonym">Helix stagnalis</name>
    <dbReference type="NCBI Taxonomy" id="6523"/>
    <lineage>
        <taxon>Eukaryota</taxon>
        <taxon>Metazoa</taxon>
        <taxon>Spiralia</taxon>
        <taxon>Lophotrochozoa</taxon>
        <taxon>Mollusca</taxon>
        <taxon>Gastropoda</taxon>
        <taxon>Heterobranchia</taxon>
        <taxon>Euthyneura</taxon>
        <taxon>Panpulmonata</taxon>
        <taxon>Hygrophila</taxon>
        <taxon>Lymnaeoidea</taxon>
        <taxon>Lymnaeidae</taxon>
        <taxon>Lymnaea</taxon>
    </lineage>
</organism>
<gene>
    <name evidence="11" type="ORF">GSLYS_00012168001</name>
</gene>
<dbReference type="Pfam" id="PF23769">
    <property type="entry name" value="Beta-prop_WDR75_2nd"/>
    <property type="match status" value="1"/>
</dbReference>
<evidence type="ECO:0000256" key="2">
    <source>
        <dbReference type="ARBA" id="ARBA00022517"/>
    </source>
</evidence>
<dbReference type="PANTHER" id="PTHR44215">
    <property type="entry name" value="WD REPEAT-CONTAINING PROTEIN 75"/>
    <property type="match status" value="1"/>
</dbReference>
<evidence type="ECO:0000256" key="5">
    <source>
        <dbReference type="ARBA" id="ARBA00022737"/>
    </source>
</evidence>
<keyword evidence="5" id="KW-0677">Repeat</keyword>
<keyword evidence="4 8" id="KW-0853">WD repeat</keyword>